<evidence type="ECO:0000313" key="1">
    <source>
        <dbReference type="EMBL" id="EHC38120.1"/>
    </source>
</evidence>
<reference evidence="1 2" key="1">
    <citation type="journal article" date="2011" name="BMC Genomics">
        <title>Genome sequencing reveals diversification of virulence factor content and possible host adaptation in distinct subpopulations of Salmonella enterica.</title>
        <authorList>
            <person name="den Bakker H.C."/>
            <person name="Moreno Switt A.I."/>
            <person name="Govoni G."/>
            <person name="Cummings C.A."/>
            <person name="Ranieri M.L."/>
            <person name="Degoricija L."/>
            <person name="Hoelzer K."/>
            <person name="Rodriguez-Rivera L.D."/>
            <person name="Brown S."/>
            <person name="Bolchacova E."/>
            <person name="Furtado M.R."/>
            <person name="Wiedmann M."/>
        </authorList>
    </citation>
    <scope>NUCLEOTIDE SEQUENCE [LARGE SCALE GENOMIC DNA]</scope>
    <source>
        <strain evidence="1 2">R6-377</strain>
    </source>
</reference>
<proteinExistence type="predicted"/>
<feature type="non-terminal residue" evidence="1">
    <location>
        <position position="1"/>
    </location>
</feature>
<dbReference type="AlphaFoldDB" id="G5LPY9"/>
<dbReference type="Proteomes" id="UP000004642">
    <property type="component" value="Unassembled WGS sequence"/>
</dbReference>
<sequence length="43" mass="5105">QDAQQSWLKQRQQCKADVTCLTKAYNERLKQLDAIYDHIDKPL</sequence>
<organism evidence="1 2">
    <name type="scientific">Salmonella enterica subsp. enterica serovar Alachua str. R6-377</name>
    <dbReference type="NCBI Taxonomy" id="913241"/>
    <lineage>
        <taxon>Bacteria</taxon>
        <taxon>Pseudomonadati</taxon>
        <taxon>Pseudomonadota</taxon>
        <taxon>Gammaproteobacteria</taxon>
        <taxon>Enterobacterales</taxon>
        <taxon>Enterobacteriaceae</taxon>
        <taxon>Salmonella</taxon>
    </lineage>
</organism>
<dbReference type="EMBL" id="AFCJ01001204">
    <property type="protein sequence ID" value="EHC38120.1"/>
    <property type="molecule type" value="Genomic_DNA"/>
</dbReference>
<comment type="caution">
    <text evidence="1">The sequence shown here is derived from an EMBL/GenBank/DDBJ whole genome shotgun (WGS) entry which is preliminary data.</text>
</comment>
<gene>
    <name evidence="1" type="ORF">LTSEALA_2821</name>
</gene>
<accession>G5LPY9</accession>
<evidence type="ECO:0000313" key="2">
    <source>
        <dbReference type="Proteomes" id="UP000004642"/>
    </source>
</evidence>
<name>G5LPY9_SALET</name>
<protein>
    <submittedName>
        <fullName evidence="1">Putative secreted protein</fullName>
    </submittedName>
</protein>